<dbReference type="GO" id="GO:0000150">
    <property type="term" value="F:DNA strand exchange activity"/>
    <property type="evidence" value="ECO:0007669"/>
    <property type="project" value="InterPro"/>
</dbReference>
<dbReference type="Gene3D" id="1.10.10.60">
    <property type="entry name" value="Homeodomain-like"/>
    <property type="match status" value="1"/>
</dbReference>
<dbReference type="EMBL" id="JAAGAA010000010">
    <property type="protein sequence ID" value="NDV13428.1"/>
    <property type="molecule type" value="Genomic_DNA"/>
</dbReference>
<proteinExistence type="predicted"/>
<dbReference type="InterPro" id="IPR006118">
    <property type="entry name" value="Recombinase_CS"/>
</dbReference>
<dbReference type="Proteomes" id="UP000482578">
    <property type="component" value="Unassembled WGS sequence"/>
</dbReference>
<dbReference type="InterPro" id="IPR036162">
    <property type="entry name" value="Resolvase-like_N_sf"/>
</dbReference>
<evidence type="ECO:0000313" key="7">
    <source>
        <dbReference type="EMBL" id="NDV13428.1"/>
    </source>
</evidence>
<evidence type="ECO:0000256" key="2">
    <source>
        <dbReference type="ARBA" id="ARBA00023125"/>
    </source>
</evidence>
<gene>
    <name evidence="7" type="ORF">GZH52_11605</name>
</gene>
<keyword evidence="3" id="KW-0233">DNA recombination</keyword>
<dbReference type="RefSeq" id="WP_163316625.1">
    <property type="nucleotide sequence ID" value="NZ_JAAGAA010000010.1"/>
</dbReference>
<dbReference type="PROSITE" id="PS51736">
    <property type="entry name" value="RECOMBINASES_3"/>
    <property type="match status" value="1"/>
</dbReference>
<dbReference type="PROSITE" id="PS00397">
    <property type="entry name" value="RECOMBINASES_1"/>
    <property type="match status" value="1"/>
</dbReference>
<name>A0A6B2KTF1_9NEIS</name>
<dbReference type="PANTHER" id="PTHR30461:SF2">
    <property type="entry name" value="SERINE RECOMBINASE PINE-RELATED"/>
    <property type="match status" value="1"/>
</dbReference>
<dbReference type="PROSITE" id="PS00398">
    <property type="entry name" value="RECOMBINASES_2"/>
    <property type="match status" value="1"/>
</dbReference>
<dbReference type="Pfam" id="PF00239">
    <property type="entry name" value="Resolvase"/>
    <property type="match status" value="1"/>
</dbReference>
<evidence type="ECO:0000256" key="5">
    <source>
        <dbReference type="PROSITE-ProRule" id="PRU10137"/>
    </source>
</evidence>
<dbReference type="CDD" id="cd03768">
    <property type="entry name" value="SR_ResInv"/>
    <property type="match status" value="1"/>
</dbReference>
<dbReference type="AlphaFoldDB" id="A0A6B2KTF1"/>
<dbReference type="SUPFAM" id="SSF53041">
    <property type="entry name" value="Resolvase-like"/>
    <property type="match status" value="1"/>
</dbReference>
<dbReference type="Gene3D" id="3.40.50.1390">
    <property type="entry name" value="Resolvase, N-terminal catalytic domain"/>
    <property type="match status" value="1"/>
</dbReference>
<sequence length="193" mass="20993">MPVVAYLRVSTDDQTIDNQRMQIEAKGYKVSKAFADEAVSGSTSASERPQFKAMLEYLREGDTLVVAAIDRLGRNTIDVLSTVEALKNKGVSVVSLRESFDLTTSIGQMMLTMLAGLAQMEKAIIAERREAGVKRARAEGKHMGRPRKVSPDVILSALTVNEGNVSKTARELDVARATVIRTRDIAAGKKVAK</sequence>
<keyword evidence="8" id="KW-1185">Reference proteome</keyword>
<accession>A0A6B2KTF1</accession>
<dbReference type="InterPro" id="IPR006119">
    <property type="entry name" value="Resolv_N"/>
</dbReference>
<dbReference type="SMART" id="SM00857">
    <property type="entry name" value="Resolvase"/>
    <property type="match status" value="1"/>
</dbReference>
<dbReference type="GO" id="GO:0003677">
    <property type="term" value="F:DNA binding"/>
    <property type="evidence" value="ECO:0007669"/>
    <property type="project" value="UniProtKB-KW"/>
</dbReference>
<protein>
    <submittedName>
        <fullName evidence="7">Recombinase family protein</fullName>
    </submittedName>
</protein>
<organism evidence="7 8">
    <name type="scientific">Crenobacter caeni</name>
    <dbReference type="NCBI Taxonomy" id="2705474"/>
    <lineage>
        <taxon>Bacteria</taxon>
        <taxon>Pseudomonadati</taxon>
        <taxon>Pseudomonadota</taxon>
        <taxon>Betaproteobacteria</taxon>
        <taxon>Neisseriales</taxon>
        <taxon>Neisseriaceae</taxon>
        <taxon>Crenobacter</taxon>
    </lineage>
</organism>
<dbReference type="InterPro" id="IPR050639">
    <property type="entry name" value="SSR_resolvase"/>
</dbReference>
<dbReference type="PANTHER" id="PTHR30461">
    <property type="entry name" value="DNA-INVERTASE FROM LAMBDOID PROPHAGE"/>
    <property type="match status" value="1"/>
</dbReference>
<evidence type="ECO:0000313" key="8">
    <source>
        <dbReference type="Proteomes" id="UP000482578"/>
    </source>
</evidence>
<evidence type="ECO:0000256" key="3">
    <source>
        <dbReference type="ARBA" id="ARBA00023172"/>
    </source>
</evidence>
<keyword evidence="1" id="KW-0229">DNA integration</keyword>
<evidence type="ECO:0000259" key="6">
    <source>
        <dbReference type="PROSITE" id="PS51736"/>
    </source>
</evidence>
<keyword evidence="2" id="KW-0238">DNA-binding</keyword>
<evidence type="ECO:0000256" key="1">
    <source>
        <dbReference type="ARBA" id="ARBA00022908"/>
    </source>
</evidence>
<feature type="domain" description="Resolvase/invertase-type recombinase catalytic" evidence="6">
    <location>
        <begin position="2"/>
        <end position="140"/>
    </location>
</feature>
<feature type="active site" description="O-(5'-phospho-DNA)-serine intermediate" evidence="4 5">
    <location>
        <position position="10"/>
    </location>
</feature>
<evidence type="ECO:0000256" key="4">
    <source>
        <dbReference type="PIRSR" id="PIRSR606118-50"/>
    </source>
</evidence>
<reference evidence="7 8" key="1">
    <citation type="submission" date="2020-02" db="EMBL/GenBank/DDBJ databases">
        <authorList>
            <person name="Yang Z."/>
        </authorList>
    </citation>
    <scope>NUCLEOTIDE SEQUENCE [LARGE SCALE GENOMIC DNA]</scope>
    <source>
        <strain evidence="7 8">HX-7-9</strain>
    </source>
</reference>
<comment type="caution">
    <text evidence="7">The sequence shown here is derived from an EMBL/GenBank/DDBJ whole genome shotgun (WGS) entry which is preliminary data.</text>
</comment>
<dbReference type="GO" id="GO:0015074">
    <property type="term" value="P:DNA integration"/>
    <property type="evidence" value="ECO:0007669"/>
    <property type="project" value="UniProtKB-KW"/>
</dbReference>